<evidence type="ECO:0000313" key="2">
    <source>
        <dbReference type="Proteomes" id="UP000003374"/>
    </source>
</evidence>
<sequence>MREPRRQSCRVEYQGERIVISGSSTEIHREAARIIRRFASSATPYRLVSDTANQVVLERPGS</sequence>
<dbReference type="AlphaFoldDB" id="A4BNR1"/>
<keyword evidence="2" id="KW-1185">Reference proteome</keyword>
<proteinExistence type="predicted"/>
<dbReference type="HOGENOM" id="CLU_2939479_0_0_6"/>
<accession>A4BNR1</accession>
<reference evidence="1 2" key="1">
    <citation type="submission" date="2006-02" db="EMBL/GenBank/DDBJ databases">
        <authorList>
            <person name="Waterbury J."/>
            <person name="Ferriera S."/>
            <person name="Johnson J."/>
            <person name="Kravitz S."/>
            <person name="Halpern A."/>
            <person name="Remington K."/>
            <person name="Beeson K."/>
            <person name="Tran B."/>
            <person name="Rogers Y.-H."/>
            <person name="Friedman R."/>
            <person name="Venter J.C."/>
        </authorList>
    </citation>
    <scope>NUCLEOTIDE SEQUENCE [LARGE SCALE GENOMIC DNA]</scope>
    <source>
        <strain evidence="1 2">Nb-231</strain>
    </source>
</reference>
<evidence type="ECO:0000313" key="1">
    <source>
        <dbReference type="EMBL" id="EAR22860.1"/>
    </source>
</evidence>
<gene>
    <name evidence="1" type="ORF">NB231_10418</name>
</gene>
<name>A4BNR1_9GAMM</name>
<dbReference type="Proteomes" id="UP000003374">
    <property type="component" value="Unassembled WGS sequence"/>
</dbReference>
<dbReference type="EMBL" id="AAOF01000002">
    <property type="protein sequence ID" value="EAR22860.1"/>
    <property type="molecule type" value="Genomic_DNA"/>
</dbReference>
<protein>
    <submittedName>
        <fullName evidence="1">Uncharacterized protein</fullName>
    </submittedName>
</protein>
<organism evidence="1 2">
    <name type="scientific">Nitrococcus mobilis Nb-231</name>
    <dbReference type="NCBI Taxonomy" id="314278"/>
    <lineage>
        <taxon>Bacteria</taxon>
        <taxon>Pseudomonadati</taxon>
        <taxon>Pseudomonadota</taxon>
        <taxon>Gammaproteobacteria</taxon>
        <taxon>Chromatiales</taxon>
        <taxon>Ectothiorhodospiraceae</taxon>
        <taxon>Nitrococcus</taxon>
    </lineage>
</organism>
<comment type="caution">
    <text evidence="1">The sequence shown here is derived from an EMBL/GenBank/DDBJ whole genome shotgun (WGS) entry which is preliminary data.</text>
</comment>
<dbReference type="RefSeq" id="WP_005002276.1">
    <property type="nucleotide sequence ID" value="NZ_CH672427.1"/>
</dbReference>